<evidence type="ECO:0000313" key="3">
    <source>
        <dbReference type="Proteomes" id="UP000030746"/>
    </source>
</evidence>
<organism evidence="2 3">
    <name type="scientific">Lottia gigantea</name>
    <name type="common">Giant owl limpet</name>
    <dbReference type="NCBI Taxonomy" id="225164"/>
    <lineage>
        <taxon>Eukaryota</taxon>
        <taxon>Metazoa</taxon>
        <taxon>Spiralia</taxon>
        <taxon>Lophotrochozoa</taxon>
        <taxon>Mollusca</taxon>
        <taxon>Gastropoda</taxon>
        <taxon>Patellogastropoda</taxon>
        <taxon>Lottioidea</taxon>
        <taxon>Lottiidae</taxon>
        <taxon>Lottia</taxon>
    </lineage>
</organism>
<dbReference type="EMBL" id="KB203357">
    <property type="protein sequence ID" value="ESO84985.1"/>
    <property type="molecule type" value="Genomic_DNA"/>
</dbReference>
<keyword evidence="3" id="KW-1185">Reference proteome</keyword>
<dbReference type="Pfam" id="PF14813">
    <property type="entry name" value="NADH_B2"/>
    <property type="match status" value="1"/>
</dbReference>
<feature type="region of interest" description="Disordered" evidence="1">
    <location>
        <begin position="81"/>
        <end position="103"/>
    </location>
</feature>
<dbReference type="KEGG" id="lgi:LOTGIDRAFT_236028"/>
<dbReference type="GO" id="GO:0045271">
    <property type="term" value="C:respiratory chain complex I"/>
    <property type="evidence" value="ECO:0007669"/>
    <property type="project" value="InterPro"/>
</dbReference>
<sequence>MIVLPGSRTVAKALGRVNCGVARQTIRKASGEWGYRTTQSQWSLSEKIAVNFMYFSLFSWLLYRGYHDFSHHVVASKDYPKASSYTDAELGIPPDDEELVEEE</sequence>
<dbReference type="HOGENOM" id="CLU_2266787_0_0_1"/>
<dbReference type="OrthoDB" id="6241903at2759"/>
<proteinExistence type="predicted"/>
<dbReference type="GO" id="GO:0005743">
    <property type="term" value="C:mitochondrial inner membrane"/>
    <property type="evidence" value="ECO:0007669"/>
    <property type="project" value="InterPro"/>
</dbReference>
<feature type="compositionally biased region" description="Acidic residues" evidence="1">
    <location>
        <begin position="94"/>
        <end position="103"/>
    </location>
</feature>
<dbReference type="Proteomes" id="UP000030746">
    <property type="component" value="Unassembled WGS sequence"/>
</dbReference>
<accession>V3ZR21</accession>
<dbReference type="RefSeq" id="XP_009064371.1">
    <property type="nucleotide sequence ID" value="XM_009066123.1"/>
</dbReference>
<dbReference type="AlphaFoldDB" id="V3ZR21"/>
<evidence type="ECO:0000256" key="1">
    <source>
        <dbReference type="SAM" id="MobiDB-lite"/>
    </source>
</evidence>
<gene>
    <name evidence="2" type="ORF">LOTGIDRAFT_236028</name>
</gene>
<dbReference type="InterPro" id="IPR026627">
    <property type="entry name" value="NDUFB2_animal"/>
</dbReference>
<reference evidence="2 3" key="1">
    <citation type="journal article" date="2013" name="Nature">
        <title>Insights into bilaterian evolution from three spiralian genomes.</title>
        <authorList>
            <person name="Simakov O."/>
            <person name="Marletaz F."/>
            <person name="Cho S.J."/>
            <person name="Edsinger-Gonzales E."/>
            <person name="Havlak P."/>
            <person name="Hellsten U."/>
            <person name="Kuo D.H."/>
            <person name="Larsson T."/>
            <person name="Lv J."/>
            <person name="Arendt D."/>
            <person name="Savage R."/>
            <person name="Osoegawa K."/>
            <person name="de Jong P."/>
            <person name="Grimwood J."/>
            <person name="Chapman J.A."/>
            <person name="Shapiro H."/>
            <person name="Aerts A."/>
            <person name="Otillar R.P."/>
            <person name="Terry A.Y."/>
            <person name="Boore J.L."/>
            <person name="Grigoriev I.V."/>
            <person name="Lindberg D.R."/>
            <person name="Seaver E.C."/>
            <person name="Weisblat D.A."/>
            <person name="Putnam N.H."/>
            <person name="Rokhsar D.S."/>
        </authorList>
    </citation>
    <scope>NUCLEOTIDE SEQUENCE [LARGE SCALE GENOMIC DNA]</scope>
</reference>
<dbReference type="GeneID" id="20250032"/>
<protein>
    <submittedName>
        <fullName evidence="2">Uncharacterized protein</fullName>
    </submittedName>
</protein>
<name>V3ZR21_LOTGI</name>
<dbReference type="CTD" id="20250032"/>
<evidence type="ECO:0000313" key="2">
    <source>
        <dbReference type="EMBL" id="ESO84985.1"/>
    </source>
</evidence>